<protein>
    <submittedName>
        <fullName evidence="9">V-type sodium ATP synthase subunit I</fullName>
    </submittedName>
</protein>
<dbReference type="GO" id="GO:0007035">
    <property type="term" value="P:vacuolar acidification"/>
    <property type="evidence" value="ECO:0007669"/>
    <property type="project" value="TreeGrafter"/>
</dbReference>
<evidence type="ECO:0000313" key="9">
    <source>
        <dbReference type="EMBL" id="SUY82571.1"/>
    </source>
</evidence>
<evidence type="ECO:0000256" key="3">
    <source>
        <dbReference type="ARBA" id="ARBA00022448"/>
    </source>
</evidence>
<comment type="subcellular location">
    <subcellularLocation>
        <location evidence="1">Membrane</location>
        <topology evidence="1">Multi-pass membrane protein</topology>
    </subcellularLocation>
</comment>
<keyword evidence="3" id="KW-0813">Transport</keyword>
<feature type="transmembrane region" description="Helical" evidence="8">
    <location>
        <begin position="137"/>
        <end position="160"/>
    </location>
</feature>
<feature type="transmembrane region" description="Helical" evidence="8">
    <location>
        <begin position="6"/>
        <end position="27"/>
    </location>
</feature>
<proteinExistence type="inferred from homology"/>
<dbReference type="Pfam" id="PF01496">
    <property type="entry name" value="V_ATPase_I"/>
    <property type="match status" value="1"/>
</dbReference>
<dbReference type="GO" id="GO:0046961">
    <property type="term" value="F:proton-transporting ATPase activity, rotational mechanism"/>
    <property type="evidence" value="ECO:0007669"/>
    <property type="project" value="InterPro"/>
</dbReference>
<keyword evidence="4 8" id="KW-0812">Transmembrane</keyword>
<gene>
    <name evidence="9" type="ORF">NCTC13307_03676</name>
</gene>
<evidence type="ECO:0000256" key="2">
    <source>
        <dbReference type="ARBA" id="ARBA00009904"/>
    </source>
</evidence>
<dbReference type="PANTHER" id="PTHR11629:SF63">
    <property type="entry name" value="V-TYPE PROTON ATPASE SUBUNIT A"/>
    <property type="match status" value="1"/>
</dbReference>
<reference evidence="9" key="1">
    <citation type="submission" date="2018-06" db="EMBL/GenBank/DDBJ databases">
        <authorList>
            <consortium name="Pathogen Informatics"/>
            <person name="Doyle S."/>
        </authorList>
    </citation>
    <scope>NUCLEOTIDE SEQUENCE</scope>
    <source>
        <strain evidence="9">NCTC13307</strain>
    </source>
</reference>
<dbReference type="PANTHER" id="PTHR11629">
    <property type="entry name" value="VACUOLAR PROTON ATPASES"/>
    <property type="match status" value="1"/>
</dbReference>
<organism evidence="9">
    <name type="scientific">Clostridioides difficile</name>
    <name type="common">Peptoclostridium difficile</name>
    <dbReference type="NCBI Taxonomy" id="1496"/>
    <lineage>
        <taxon>Bacteria</taxon>
        <taxon>Bacillati</taxon>
        <taxon>Bacillota</taxon>
        <taxon>Clostridia</taxon>
        <taxon>Peptostreptococcales</taxon>
        <taxon>Peptostreptococcaceae</taxon>
        <taxon>Clostridioides</taxon>
    </lineage>
</organism>
<keyword evidence="7 8" id="KW-0472">Membrane</keyword>
<dbReference type="GO" id="GO:0033179">
    <property type="term" value="C:proton-transporting V-type ATPase, V0 domain"/>
    <property type="evidence" value="ECO:0007669"/>
    <property type="project" value="InterPro"/>
</dbReference>
<dbReference type="GO" id="GO:0016471">
    <property type="term" value="C:vacuolar proton-transporting V-type ATPase complex"/>
    <property type="evidence" value="ECO:0007669"/>
    <property type="project" value="TreeGrafter"/>
</dbReference>
<evidence type="ECO:0000256" key="1">
    <source>
        <dbReference type="ARBA" id="ARBA00004141"/>
    </source>
</evidence>
<evidence type="ECO:0000256" key="7">
    <source>
        <dbReference type="ARBA" id="ARBA00023136"/>
    </source>
</evidence>
<dbReference type="InterPro" id="IPR002490">
    <property type="entry name" value="V-ATPase_116kDa_su"/>
</dbReference>
<accession>A0A381KKB6</accession>
<keyword evidence="5 8" id="KW-1133">Transmembrane helix</keyword>
<evidence type="ECO:0000256" key="5">
    <source>
        <dbReference type="ARBA" id="ARBA00022989"/>
    </source>
</evidence>
<name>A0A381KKB6_CLODI</name>
<evidence type="ECO:0000256" key="4">
    <source>
        <dbReference type="ARBA" id="ARBA00022692"/>
    </source>
</evidence>
<evidence type="ECO:0000256" key="8">
    <source>
        <dbReference type="SAM" id="Phobius"/>
    </source>
</evidence>
<evidence type="ECO:0000256" key="6">
    <source>
        <dbReference type="ARBA" id="ARBA00023065"/>
    </source>
</evidence>
<feature type="transmembrane region" description="Helical" evidence="8">
    <location>
        <begin position="107"/>
        <end position="131"/>
    </location>
</feature>
<keyword evidence="6" id="KW-0406">Ion transport</keyword>
<sequence length="203" mass="22056">MTLMGMSLLFGIIHIYVGLGIKAYTLIRSGKVIDAIFDIGFWYLCITGVCLLIIPFVAGDIGVFSEVGKYLAIIGAIGLVLTQGRSFKGIPVKLFKGFSSLYGITSYFADILSYTRIMALCLTTGVIAQVINLLGAIAGPILAVVIGVVGHTINLLINALGAYVHTSRLQYVEFFNKFYEGGGVPFVPFKYKTKYTSINKKEM</sequence>
<comment type="similarity">
    <text evidence="2">Belongs to the V-ATPase 116 kDa subunit family.</text>
</comment>
<feature type="transmembrane region" description="Helical" evidence="8">
    <location>
        <begin position="39"/>
        <end position="58"/>
    </location>
</feature>
<dbReference type="EMBL" id="UFWD01000002">
    <property type="protein sequence ID" value="SUY82571.1"/>
    <property type="molecule type" value="Genomic_DNA"/>
</dbReference>
<dbReference type="AlphaFoldDB" id="A0A381KKB6"/>
<dbReference type="GO" id="GO:0051117">
    <property type="term" value="F:ATPase binding"/>
    <property type="evidence" value="ECO:0007669"/>
    <property type="project" value="TreeGrafter"/>
</dbReference>